<dbReference type="PANTHER" id="PTHR43615:SF1">
    <property type="entry name" value="PPDK_N DOMAIN-CONTAINING PROTEIN"/>
    <property type="match status" value="1"/>
</dbReference>
<organism evidence="3 4">
    <name type="scientific">Geobacter hydrogenophilus</name>
    <dbReference type="NCBI Taxonomy" id="40983"/>
    <lineage>
        <taxon>Bacteria</taxon>
        <taxon>Pseudomonadati</taxon>
        <taxon>Thermodesulfobacteriota</taxon>
        <taxon>Desulfuromonadia</taxon>
        <taxon>Geobacterales</taxon>
        <taxon>Geobacteraceae</taxon>
        <taxon>Geobacter</taxon>
    </lineage>
</organism>
<dbReference type="Gene3D" id="3.30.1490.20">
    <property type="entry name" value="ATP-grasp fold, A domain"/>
    <property type="match status" value="1"/>
</dbReference>
<dbReference type="AlphaFoldDB" id="A0A9W6FXK9"/>
<dbReference type="RefSeq" id="WP_214187823.1">
    <property type="nucleotide sequence ID" value="NZ_BSDS01000001.1"/>
</dbReference>
<dbReference type="GO" id="GO:0016301">
    <property type="term" value="F:kinase activity"/>
    <property type="evidence" value="ECO:0007669"/>
    <property type="project" value="InterPro"/>
</dbReference>
<dbReference type="Gene3D" id="3.30.470.20">
    <property type="entry name" value="ATP-grasp fold, B domain"/>
    <property type="match status" value="1"/>
</dbReference>
<dbReference type="InterPro" id="IPR002192">
    <property type="entry name" value="PPDK_AMP/ATP-bd"/>
</dbReference>
<dbReference type="Gene3D" id="3.50.30.10">
    <property type="entry name" value="Phosphohistidine domain"/>
    <property type="match status" value="1"/>
</dbReference>
<feature type="domain" description="PEP-utilising enzyme mobile" evidence="1">
    <location>
        <begin position="759"/>
        <end position="830"/>
    </location>
</feature>
<feature type="domain" description="Pyruvate phosphate dikinase AMP/ATP-binding" evidence="2">
    <location>
        <begin position="17"/>
        <end position="313"/>
    </location>
</feature>
<dbReference type="InterPro" id="IPR036637">
    <property type="entry name" value="Phosphohistidine_dom_sf"/>
</dbReference>
<evidence type="ECO:0000259" key="2">
    <source>
        <dbReference type="Pfam" id="PF01326"/>
    </source>
</evidence>
<gene>
    <name evidence="3" type="ORF">GHYDROH2_03600</name>
</gene>
<evidence type="ECO:0000313" key="4">
    <source>
        <dbReference type="Proteomes" id="UP001144352"/>
    </source>
</evidence>
<sequence length="837" mass="91684">MSLLLEFKDPLLLDPAVAGGKGANLARLTQGGFAVPPGFVLPPDTYRIFMAQDPGLEDEFDALPLDDPAALEQSCRHLCARISRLPVPVQLCDAVAEALAAFSDGTAFSVRSSATSEDLGGAAFAGQHETYLNCVGTDSVLERIRDCWASLWSARAVSYRLQAGVGLTDTAMAVVVQKMAFNRVAGVGFCINPVTGNPAEQSIDANYGLGESVVGGEFSVDHWVLDKKGGAVLAAHIACKTGQIVAGADGTWVADVPSGDADLPCLSESELATLSELMRRVEAYYGYPQDIEWGIEGGQLWLLQARPITRIPPRWTRDESAERFPSVITPLAWDLVEEGFHQSLAYSFELMGLPPFHGKWFALFDNYVYGNQNAVEIYAEGTARALSVRSAEELIAALPTLRSRYGWVQDLPFAWSRDLDRYLLGLGELMAEPLAGLPVDRLWDYVLRVKRLGAEYFLPNIAISITQRTLYKLVYGIVEAAVGKQAAAGCFDRLLAYCETKTGFVNKELYRLARKIAQRPRLANTLRSSESRTFLARGGFSQEPDIAALFQRFLQDHGHREVEFDPYHATWLEAPWLVLENLKVMLDSHLEDPAEKERSLKIAMAETERQLVAVLPEGLRFPVQELLRLARVYTSLDDIEHYQTTRLTLPFRRGLRAMGEALMAMGVVQEPMDVFFASAAMLDHAVRANTATVWQDLAEQISRGKEHYLANRTRSPEWELGRTATAAGTSGEYTGLPGSPGMASGPVFKVFSHDDFADFPAGAVLVARTTNPAWTPLFYKACAVITESGGPLSHGAVTAREVGLPAVMSVRGVLENLMNGQMVTVDGTVGRVIPESW</sequence>
<keyword evidence="4" id="KW-1185">Reference proteome</keyword>
<dbReference type="SUPFAM" id="SSF56059">
    <property type="entry name" value="Glutathione synthetase ATP-binding domain-like"/>
    <property type="match status" value="1"/>
</dbReference>
<dbReference type="Pfam" id="PF00391">
    <property type="entry name" value="PEP-utilizers"/>
    <property type="match status" value="1"/>
</dbReference>
<dbReference type="InterPro" id="IPR008279">
    <property type="entry name" value="PEP-util_enz_mobile_dom"/>
</dbReference>
<proteinExistence type="predicted"/>
<evidence type="ECO:0008006" key="5">
    <source>
        <dbReference type="Google" id="ProtNLM"/>
    </source>
</evidence>
<evidence type="ECO:0000259" key="1">
    <source>
        <dbReference type="Pfam" id="PF00391"/>
    </source>
</evidence>
<reference evidence="3" key="1">
    <citation type="submission" date="2022-12" db="EMBL/GenBank/DDBJ databases">
        <title>Reference genome sequencing for broad-spectrum identification of bacterial and archaeal isolates by mass spectrometry.</title>
        <authorList>
            <person name="Sekiguchi Y."/>
            <person name="Tourlousse D.M."/>
        </authorList>
    </citation>
    <scope>NUCLEOTIDE SEQUENCE</scope>
    <source>
        <strain evidence="3">H2</strain>
    </source>
</reference>
<accession>A0A9W6FXK9</accession>
<dbReference type="PANTHER" id="PTHR43615">
    <property type="entry name" value="PHOSPHOENOLPYRUVATE SYNTHASE-RELATED"/>
    <property type="match status" value="1"/>
</dbReference>
<dbReference type="InterPro" id="IPR051549">
    <property type="entry name" value="PEP_Utilizing_Enz"/>
</dbReference>
<comment type="caution">
    <text evidence="3">The sequence shown here is derived from an EMBL/GenBank/DDBJ whole genome shotgun (WGS) entry which is preliminary data.</text>
</comment>
<name>A0A9W6FXK9_9BACT</name>
<evidence type="ECO:0000313" key="3">
    <source>
        <dbReference type="EMBL" id="GLI36859.1"/>
    </source>
</evidence>
<dbReference type="SUPFAM" id="SSF52009">
    <property type="entry name" value="Phosphohistidine domain"/>
    <property type="match status" value="1"/>
</dbReference>
<protein>
    <recommendedName>
        <fullName evidence="5">Phosphoenolpyruvate synthase</fullName>
    </recommendedName>
</protein>
<dbReference type="EMBL" id="BSDS01000001">
    <property type="protein sequence ID" value="GLI36859.1"/>
    <property type="molecule type" value="Genomic_DNA"/>
</dbReference>
<dbReference type="Pfam" id="PF01326">
    <property type="entry name" value="PPDK_N"/>
    <property type="match status" value="1"/>
</dbReference>
<dbReference type="GO" id="GO:0005524">
    <property type="term" value="F:ATP binding"/>
    <property type="evidence" value="ECO:0007669"/>
    <property type="project" value="InterPro"/>
</dbReference>
<dbReference type="InterPro" id="IPR013815">
    <property type="entry name" value="ATP_grasp_subdomain_1"/>
</dbReference>
<dbReference type="Proteomes" id="UP001144352">
    <property type="component" value="Unassembled WGS sequence"/>
</dbReference>